<dbReference type="GO" id="GO:0005506">
    <property type="term" value="F:iron ion binding"/>
    <property type="evidence" value="ECO:0007669"/>
    <property type="project" value="InterPro"/>
</dbReference>
<organism evidence="1 2">
    <name type="scientific">Hibiscus syriacus</name>
    <name type="common">Rose of Sharon</name>
    <dbReference type="NCBI Taxonomy" id="106335"/>
    <lineage>
        <taxon>Eukaryota</taxon>
        <taxon>Viridiplantae</taxon>
        <taxon>Streptophyta</taxon>
        <taxon>Embryophyta</taxon>
        <taxon>Tracheophyta</taxon>
        <taxon>Spermatophyta</taxon>
        <taxon>Magnoliopsida</taxon>
        <taxon>eudicotyledons</taxon>
        <taxon>Gunneridae</taxon>
        <taxon>Pentapetalae</taxon>
        <taxon>rosids</taxon>
        <taxon>malvids</taxon>
        <taxon>Malvales</taxon>
        <taxon>Malvaceae</taxon>
        <taxon>Malvoideae</taxon>
        <taxon>Hibiscus</taxon>
    </lineage>
</organism>
<dbReference type="Pfam" id="PF00067">
    <property type="entry name" value="p450"/>
    <property type="match status" value="1"/>
</dbReference>
<evidence type="ECO:0000313" key="2">
    <source>
        <dbReference type="Proteomes" id="UP000436088"/>
    </source>
</evidence>
<dbReference type="InterPro" id="IPR036396">
    <property type="entry name" value="Cyt_P450_sf"/>
</dbReference>
<dbReference type="GO" id="GO:0020037">
    <property type="term" value="F:heme binding"/>
    <property type="evidence" value="ECO:0007669"/>
    <property type="project" value="InterPro"/>
</dbReference>
<dbReference type="PRINTS" id="PR00463">
    <property type="entry name" value="EP450I"/>
</dbReference>
<dbReference type="GO" id="GO:0004497">
    <property type="term" value="F:monooxygenase activity"/>
    <property type="evidence" value="ECO:0007669"/>
    <property type="project" value="InterPro"/>
</dbReference>
<dbReference type="Gene3D" id="1.10.630.10">
    <property type="entry name" value="Cytochrome P450"/>
    <property type="match status" value="1"/>
</dbReference>
<reference evidence="1" key="1">
    <citation type="submission" date="2019-09" db="EMBL/GenBank/DDBJ databases">
        <title>Draft genome information of white flower Hibiscus syriacus.</title>
        <authorList>
            <person name="Kim Y.-M."/>
        </authorList>
    </citation>
    <scope>NUCLEOTIDE SEQUENCE [LARGE SCALE GENOMIC DNA]</scope>
    <source>
        <strain evidence="1">YM2019G1</strain>
    </source>
</reference>
<comment type="caution">
    <text evidence="1">The sequence shown here is derived from an EMBL/GenBank/DDBJ whole genome shotgun (WGS) entry which is preliminary data.</text>
</comment>
<gene>
    <name evidence="1" type="ORF">F3Y22_tig00110336pilonHSYRG00011</name>
</gene>
<evidence type="ECO:0008006" key="3">
    <source>
        <dbReference type="Google" id="ProtNLM"/>
    </source>
</evidence>
<dbReference type="PANTHER" id="PTHR47951:SF3">
    <property type="entry name" value="CYTOCHROME P450, FAMILY 706, SUBFAMILY A, POLYPEPTIDE 4"/>
    <property type="match status" value="1"/>
</dbReference>
<protein>
    <recommendedName>
        <fullName evidence="3">Cytochrome P450</fullName>
    </recommendedName>
</protein>
<dbReference type="InterPro" id="IPR001128">
    <property type="entry name" value="Cyt_P450"/>
</dbReference>
<dbReference type="Proteomes" id="UP000436088">
    <property type="component" value="Unassembled WGS sequence"/>
</dbReference>
<keyword evidence="2" id="KW-1185">Reference proteome</keyword>
<accession>A0A6A3AYU1</accession>
<dbReference type="PANTHER" id="PTHR47951">
    <property type="entry name" value="OS08G0547900 PROTEIN"/>
    <property type="match status" value="1"/>
</dbReference>
<dbReference type="GO" id="GO:0016705">
    <property type="term" value="F:oxidoreductase activity, acting on paired donors, with incorporation or reduction of molecular oxygen"/>
    <property type="evidence" value="ECO:0007669"/>
    <property type="project" value="InterPro"/>
</dbReference>
<dbReference type="EMBL" id="VEPZ02000939">
    <property type="protein sequence ID" value="KAE8708637.1"/>
    <property type="molecule type" value="Genomic_DNA"/>
</dbReference>
<evidence type="ECO:0000313" key="1">
    <source>
        <dbReference type="EMBL" id="KAE8708637.1"/>
    </source>
</evidence>
<dbReference type="SUPFAM" id="SSF48264">
    <property type="entry name" value="Cytochrome P450"/>
    <property type="match status" value="1"/>
</dbReference>
<proteinExistence type="predicted"/>
<name>A0A6A3AYU1_HIBSY</name>
<dbReference type="AlphaFoldDB" id="A0A6A3AYU1"/>
<sequence length="127" mass="13815">MYLKSKGSPPSPPGPRGLPLVGSLPFLRPDLHSYFAELARNYGPVVKLQLGSKLGILVTSPSAAREVLKDQDIVFSNRDVPMTAMVLTGGRDISWNPYGPEWSMPTEVEHNFSLSVVTVFVNISAGF</sequence>
<dbReference type="InterPro" id="IPR002401">
    <property type="entry name" value="Cyt_P450_E_grp-I"/>
</dbReference>